<dbReference type="Pfam" id="PF00903">
    <property type="entry name" value="Glyoxalase"/>
    <property type="match status" value="1"/>
</dbReference>
<dbReference type="CDD" id="cd06587">
    <property type="entry name" value="VOC"/>
    <property type="match status" value="1"/>
</dbReference>
<organism evidence="2 3">
    <name type="scientific">Litorimonas taeanensis</name>
    <dbReference type="NCBI Taxonomy" id="568099"/>
    <lineage>
        <taxon>Bacteria</taxon>
        <taxon>Pseudomonadati</taxon>
        <taxon>Pseudomonadota</taxon>
        <taxon>Alphaproteobacteria</taxon>
        <taxon>Maricaulales</taxon>
        <taxon>Robiginitomaculaceae</taxon>
    </lineage>
</organism>
<keyword evidence="3" id="KW-1185">Reference proteome</keyword>
<dbReference type="RefSeq" id="WP_121099792.1">
    <property type="nucleotide sequence ID" value="NZ_RBII01000001.1"/>
</dbReference>
<reference evidence="2 3" key="1">
    <citation type="submission" date="2018-10" db="EMBL/GenBank/DDBJ databases">
        <title>Genomic Encyclopedia of Type Strains, Phase IV (KMG-IV): sequencing the most valuable type-strain genomes for metagenomic binning, comparative biology and taxonomic classification.</title>
        <authorList>
            <person name="Goeker M."/>
        </authorList>
    </citation>
    <scope>NUCLEOTIDE SEQUENCE [LARGE SCALE GENOMIC DNA]</scope>
    <source>
        <strain evidence="2 3">DSM 22008</strain>
    </source>
</reference>
<dbReference type="GO" id="GO:0016829">
    <property type="term" value="F:lyase activity"/>
    <property type="evidence" value="ECO:0007669"/>
    <property type="project" value="UniProtKB-KW"/>
</dbReference>
<comment type="caution">
    <text evidence="2">The sequence shown here is derived from an EMBL/GenBank/DDBJ whole genome shotgun (WGS) entry which is preliminary data.</text>
</comment>
<dbReference type="Gene3D" id="3.10.180.10">
    <property type="entry name" value="2,3-Dihydroxybiphenyl 1,2-Dioxygenase, domain 1"/>
    <property type="match status" value="1"/>
</dbReference>
<dbReference type="InParanoid" id="A0A420WLQ7"/>
<sequence>MSEKPKLRFQRSNFVVANIERALTFYEGVLGFDVVFVKESAEDSYSYDVFEIDKSNKMRFAVLGTTEQRNVMALTEVPEAKPIAATPRRSAIILEIPEIDRVVAESKVLGLKVYPEDKLITKDGREGREIGIVDFDGNLVVIYLITKAAA</sequence>
<dbReference type="SUPFAM" id="SSF54593">
    <property type="entry name" value="Glyoxalase/Bleomycin resistance protein/Dihydroxybiphenyl dioxygenase"/>
    <property type="match status" value="1"/>
</dbReference>
<dbReference type="GO" id="GO:0051213">
    <property type="term" value="F:dioxygenase activity"/>
    <property type="evidence" value="ECO:0007669"/>
    <property type="project" value="UniProtKB-KW"/>
</dbReference>
<evidence type="ECO:0000259" key="1">
    <source>
        <dbReference type="PROSITE" id="PS51819"/>
    </source>
</evidence>
<dbReference type="InterPro" id="IPR037523">
    <property type="entry name" value="VOC_core"/>
</dbReference>
<dbReference type="Proteomes" id="UP000282211">
    <property type="component" value="Unassembled WGS sequence"/>
</dbReference>
<feature type="domain" description="VOC" evidence="1">
    <location>
        <begin position="8"/>
        <end position="145"/>
    </location>
</feature>
<keyword evidence="2" id="KW-0223">Dioxygenase</keyword>
<dbReference type="AlphaFoldDB" id="A0A420WLQ7"/>
<evidence type="ECO:0000313" key="3">
    <source>
        <dbReference type="Proteomes" id="UP000282211"/>
    </source>
</evidence>
<dbReference type="PROSITE" id="PS51819">
    <property type="entry name" value="VOC"/>
    <property type="match status" value="1"/>
</dbReference>
<protein>
    <submittedName>
        <fullName evidence="2">Catechol 2,3-dioxygenase-like lactoylglutathione lyase family enzyme</fullName>
    </submittedName>
</protein>
<proteinExistence type="predicted"/>
<keyword evidence="2" id="KW-0560">Oxidoreductase</keyword>
<accession>A0A420WLQ7</accession>
<gene>
    <name evidence="2" type="ORF">DES40_1317</name>
</gene>
<dbReference type="InterPro" id="IPR004360">
    <property type="entry name" value="Glyas_Fos-R_dOase_dom"/>
</dbReference>
<dbReference type="EMBL" id="RBII01000001">
    <property type="protein sequence ID" value="RKQ71981.1"/>
    <property type="molecule type" value="Genomic_DNA"/>
</dbReference>
<dbReference type="InterPro" id="IPR029068">
    <property type="entry name" value="Glyas_Bleomycin-R_OHBP_Dase"/>
</dbReference>
<keyword evidence="2" id="KW-0456">Lyase</keyword>
<evidence type="ECO:0000313" key="2">
    <source>
        <dbReference type="EMBL" id="RKQ71981.1"/>
    </source>
</evidence>
<dbReference type="OrthoDB" id="7210070at2"/>
<name>A0A420WLQ7_9PROT</name>